<evidence type="ECO:0000313" key="2">
    <source>
        <dbReference type="EMBL" id="MEI4769518.1"/>
    </source>
</evidence>
<dbReference type="EMBL" id="JBAWSY010000003">
    <property type="protein sequence ID" value="MEI4769518.1"/>
    <property type="molecule type" value="Genomic_DNA"/>
</dbReference>
<feature type="transmembrane region" description="Helical" evidence="1">
    <location>
        <begin position="164"/>
        <end position="183"/>
    </location>
</feature>
<keyword evidence="1" id="KW-0472">Membrane</keyword>
<keyword evidence="1" id="KW-1133">Transmembrane helix</keyword>
<keyword evidence="3" id="KW-1185">Reference proteome</keyword>
<keyword evidence="1" id="KW-0812">Transmembrane</keyword>
<feature type="transmembrane region" description="Helical" evidence="1">
    <location>
        <begin position="116"/>
        <end position="133"/>
    </location>
</feature>
<name>A0ABU8F3G5_9BACI</name>
<evidence type="ECO:0000313" key="3">
    <source>
        <dbReference type="Proteomes" id="UP001364890"/>
    </source>
</evidence>
<dbReference type="RefSeq" id="WP_336497061.1">
    <property type="nucleotide sequence ID" value="NZ_JBAWSY010000003.1"/>
</dbReference>
<sequence>MSLQRKQIILNEIAFWKQNKLLPEHYCDFLTALYAQGENAVVEEKEKSSKAVLSKEKGKIRMAYLILGIITSILIGSLIFMTSLAFIPIILAGVVIVSFLYIAFKLAKNKSVITPILMVCSALLLLGASFKIWDVYFVDYPYVLIGLIIGNCLIWLFSGLLLKLVYFSISGIIGIVFILFYIFKSYY</sequence>
<organism evidence="2 3">
    <name type="scientific">Psychrobacillus mangrovi</name>
    <dbReference type="NCBI Taxonomy" id="3117745"/>
    <lineage>
        <taxon>Bacteria</taxon>
        <taxon>Bacillati</taxon>
        <taxon>Bacillota</taxon>
        <taxon>Bacilli</taxon>
        <taxon>Bacillales</taxon>
        <taxon>Bacillaceae</taxon>
        <taxon>Psychrobacillus</taxon>
    </lineage>
</organism>
<reference evidence="2 3" key="1">
    <citation type="submission" date="2024-01" db="EMBL/GenBank/DDBJ databases">
        <title>Seven novel Bacillus-like species.</title>
        <authorList>
            <person name="Liu G."/>
        </authorList>
    </citation>
    <scope>NUCLEOTIDE SEQUENCE [LARGE SCALE GENOMIC DNA]</scope>
    <source>
        <strain evidence="2 3">FJAT-51614</strain>
    </source>
</reference>
<evidence type="ECO:0008006" key="4">
    <source>
        <dbReference type="Google" id="ProtNLM"/>
    </source>
</evidence>
<protein>
    <recommendedName>
        <fullName evidence="4">DUF1700 domain-containing protein</fullName>
    </recommendedName>
</protein>
<dbReference type="Proteomes" id="UP001364890">
    <property type="component" value="Unassembled WGS sequence"/>
</dbReference>
<feature type="transmembrane region" description="Helical" evidence="1">
    <location>
        <begin position="139"/>
        <end position="157"/>
    </location>
</feature>
<feature type="transmembrane region" description="Helical" evidence="1">
    <location>
        <begin position="62"/>
        <end position="80"/>
    </location>
</feature>
<proteinExistence type="predicted"/>
<accession>A0ABU8F3G5</accession>
<evidence type="ECO:0000256" key="1">
    <source>
        <dbReference type="SAM" id="Phobius"/>
    </source>
</evidence>
<feature type="transmembrane region" description="Helical" evidence="1">
    <location>
        <begin position="86"/>
        <end position="104"/>
    </location>
</feature>
<comment type="caution">
    <text evidence="2">The sequence shown here is derived from an EMBL/GenBank/DDBJ whole genome shotgun (WGS) entry which is preliminary data.</text>
</comment>
<gene>
    <name evidence="2" type="ORF">WAX74_07645</name>
</gene>